<name>A0A7L9FGJ6_9CREN</name>
<evidence type="ECO:0008006" key="3">
    <source>
        <dbReference type="Google" id="ProtNLM"/>
    </source>
</evidence>
<dbReference type="EMBL" id="CP062310">
    <property type="protein sequence ID" value="QOJ78930.1"/>
    <property type="molecule type" value="Genomic_DNA"/>
</dbReference>
<dbReference type="KEGG" id="thel:IG193_00235"/>
<dbReference type="RefSeq" id="WP_192818902.1">
    <property type="nucleotide sequence ID" value="NZ_CP062310.1"/>
</dbReference>
<dbReference type="InParanoid" id="A0A7L9FGJ6"/>
<reference evidence="1 2" key="1">
    <citation type="submission" date="2020-10" db="EMBL/GenBank/DDBJ databases">
        <title>Thermofilum lucidum 3507LT sp. nov. a novel member of Thermofilaceae family isolated from Chile hot spring, and proposal of description order Thermofilales.</title>
        <authorList>
            <person name="Zayulina K.S."/>
            <person name="Elcheninov A.G."/>
            <person name="Toshchakov S.V."/>
            <person name="Kublanov I.V."/>
        </authorList>
    </citation>
    <scope>NUCLEOTIDE SEQUENCE [LARGE SCALE GENOMIC DNA]</scope>
    <source>
        <strain evidence="1 2">3507LT</strain>
    </source>
</reference>
<dbReference type="GeneID" id="59148277"/>
<dbReference type="Proteomes" id="UP000594121">
    <property type="component" value="Chromosome"/>
</dbReference>
<accession>A0A7L9FGJ6</accession>
<proteinExistence type="predicted"/>
<gene>
    <name evidence="1" type="ORF">IG193_00235</name>
</gene>
<sequence>MEFIVRDCRLHILSTGYTAVANIAGYRLRTGLEYHLACKLAGPLRLRTLDVLHLAYAKALKRKLNVVAFITGDSEILGRADSIERTVGVKVQHPRDVLE</sequence>
<organism evidence="1 2">
    <name type="scientific">Infirmifilum lucidum</name>
    <dbReference type="NCBI Taxonomy" id="2776706"/>
    <lineage>
        <taxon>Archaea</taxon>
        <taxon>Thermoproteota</taxon>
        <taxon>Thermoprotei</taxon>
        <taxon>Thermofilales</taxon>
        <taxon>Thermofilaceae</taxon>
        <taxon>Infirmifilum</taxon>
    </lineage>
</organism>
<evidence type="ECO:0000313" key="1">
    <source>
        <dbReference type="EMBL" id="QOJ78930.1"/>
    </source>
</evidence>
<keyword evidence="2" id="KW-1185">Reference proteome</keyword>
<evidence type="ECO:0000313" key="2">
    <source>
        <dbReference type="Proteomes" id="UP000594121"/>
    </source>
</evidence>
<protein>
    <recommendedName>
        <fullName evidence="3">PIN domain-containing protein</fullName>
    </recommendedName>
</protein>
<dbReference type="AlphaFoldDB" id="A0A7L9FGJ6"/>